<sequence length="962" mass="107166">MFVSIKSKLISNVSKILVGSFAIILLAVAGINYQGAQSDLEETLGTIRESLIAKAQTLVSNNSYALRGMAEDNAFTAVQELVSSTVKNDKDISYGIYMDVDLQPWVYANAENPSGLLQSADELSDSMSVWAAKLESPDFKEVIIDGITILEFASPVIVDDEVLGFIRYGMSTASMEETAEVAKAKSRMVLIQTLLILVGINIVALFICMKIVRSMATTITNPIGSLNNKAKGISSGDYDSVIEAETNDEVGQLATAFDSMRVTIKKKIEDLATLNQSGEKLAQTTDKDIAYDEAIKTLMVHCNAQSAELLLYNTETTEWTLVDAHHKDSVTSTEEPTDVAKWVMSDARENQELFFIEDMSTRMKVRSSQTISVLIVPLRTQESLMGLICISGYKDQLEVSENDCEFAQTLARSLVITLNNINMREVIEEQNRTLEQKVEERTEALQEKTNDILSMMQNMHQGLFTIMRDGNIHHEYAAYCEEIFSTKEIAGRNCMDLLFTDCDLGSNALDQISTAISALVGEDEMMWDFNSHLLVTEYGRTQANGEKQVIELDWDPIILGDEIDKIMVTVRDVTALKALQAEAEEQRQELEIIGQILNLSESDFNRFIQSSFEFIDECERLIQYNTNKDLEVIASLFRNMHTVKGNARTYGLTYVTDSVHEVESTYDELRKHEDVLWNQVQLLDELEMAKQDVERYQVVARDKLGRSPNGSVTAPLQKSQIDELINEFNQLDTKGVPNEVNSYLHHVFDFLSGTSKINLKQTLSQVLGSLSQLAIDLNKNNPAVNIEAEGLFITEAGQQPLQNIFTHLLRNSLDHGIEPPEMRKEKGKPESGCITIARKDIENRVALIIYDDGAGLALHKLKEKIAQIQGEEYAKALSSEDIANFIFSSGVSTTEQVTDISGRGVGMEAVQEFIKSNGGDIKVVLDDKNASSNGFATFKFELILPASFYSISRNVVDEAQMV</sequence>
<gene>
    <name evidence="15" type="ORF">GCM10007877_30130</name>
</gene>
<dbReference type="Pfam" id="PF00672">
    <property type="entry name" value="HAMP"/>
    <property type="match status" value="1"/>
</dbReference>
<evidence type="ECO:0000256" key="2">
    <source>
        <dbReference type="ARBA" id="ARBA00004370"/>
    </source>
</evidence>
<dbReference type="SUPFAM" id="SSF158472">
    <property type="entry name" value="HAMP domain-like"/>
    <property type="match status" value="1"/>
</dbReference>
<dbReference type="SMART" id="SM00387">
    <property type="entry name" value="HATPase_c"/>
    <property type="match status" value="1"/>
</dbReference>
<dbReference type="InterPro" id="IPR008207">
    <property type="entry name" value="Sig_transdc_His_kin_Hpt_dom"/>
</dbReference>
<evidence type="ECO:0000313" key="15">
    <source>
        <dbReference type="EMBL" id="GLS27294.1"/>
    </source>
</evidence>
<evidence type="ECO:0000256" key="6">
    <source>
        <dbReference type="ARBA" id="ARBA00022679"/>
    </source>
</evidence>
<dbReference type="Gene3D" id="1.20.120.160">
    <property type="entry name" value="HPT domain"/>
    <property type="match status" value="1"/>
</dbReference>
<name>A0AA37T7Y1_9GAMM</name>
<dbReference type="GO" id="GO:0016020">
    <property type="term" value="C:membrane"/>
    <property type="evidence" value="ECO:0007669"/>
    <property type="project" value="UniProtKB-SubCell"/>
</dbReference>
<dbReference type="InterPro" id="IPR029016">
    <property type="entry name" value="GAF-like_dom_sf"/>
</dbReference>
<organism evidence="15 16">
    <name type="scientific">Marinibactrum halimedae</name>
    <dbReference type="NCBI Taxonomy" id="1444977"/>
    <lineage>
        <taxon>Bacteria</taxon>
        <taxon>Pseudomonadati</taxon>
        <taxon>Pseudomonadota</taxon>
        <taxon>Gammaproteobacteria</taxon>
        <taxon>Cellvibrionales</taxon>
        <taxon>Cellvibrionaceae</taxon>
        <taxon>Marinibactrum</taxon>
    </lineage>
</organism>
<dbReference type="AlphaFoldDB" id="A0AA37T7Y1"/>
<evidence type="ECO:0000256" key="7">
    <source>
        <dbReference type="ARBA" id="ARBA00022777"/>
    </source>
</evidence>
<dbReference type="Gene3D" id="3.30.450.20">
    <property type="entry name" value="PAS domain"/>
    <property type="match status" value="1"/>
</dbReference>
<dbReference type="FunFam" id="3.30.565.10:FF:000016">
    <property type="entry name" value="Chemotaxis protein CheA, putative"/>
    <property type="match status" value="1"/>
</dbReference>
<evidence type="ECO:0000256" key="8">
    <source>
        <dbReference type="ARBA" id="ARBA00023012"/>
    </source>
</evidence>
<dbReference type="InterPro" id="IPR003660">
    <property type="entry name" value="HAMP_dom"/>
</dbReference>
<proteinExistence type="predicted"/>
<dbReference type="SUPFAM" id="SSF47226">
    <property type="entry name" value="Histidine-containing phosphotransfer domain, HPT domain"/>
    <property type="match status" value="1"/>
</dbReference>
<comment type="catalytic activity">
    <reaction evidence="1">
        <text>ATP + protein L-histidine = ADP + protein N-phospho-L-histidine.</text>
        <dbReference type="EC" id="2.7.13.3"/>
    </reaction>
</comment>
<evidence type="ECO:0000256" key="3">
    <source>
        <dbReference type="ARBA" id="ARBA00012438"/>
    </source>
</evidence>
<comment type="function">
    <text evidence="9">Involved in the transmission of sensory signals from the chemoreceptors to the flagellar motors. CheA is autophosphorylated; it can transfer its phosphate group to either CheB or CheY.</text>
</comment>
<evidence type="ECO:0000313" key="16">
    <source>
        <dbReference type="Proteomes" id="UP001156870"/>
    </source>
</evidence>
<keyword evidence="6" id="KW-0808">Transferase</keyword>
<dbReference type="EC" id="2.7.13.3" evidence="3"/>
<dbReference type="PANTHER" id="PTHR43395">
    <property type="entry name" value="SENSOR HISTIDINE KINASE CHEA"/>
    <property type="match status" value="1"/>
</dbReference>
<keyword evidence="7" id="KW-0418">Kinase</keyword>
<keyword evidence="5 10" id="KW-0597">Phosphoprotein</keyword>
<evidence type="ECO:0000256" key="11">
    <source>
        <dbReference type="SAM" id="Coils"/>
    </source>
</evidence>
<dbReference type="Pfam" id="PF01627">
    <property type="entry name" value="Hpt"/>
    <property type="match status" value="1"/>
</dbReference>
<dbReference type="SUPFAM" id="SSF55874">
    <property type="entry name" value="ATPase domain of HSP90 chaperone/DNA topoisomerase II/histidine kinase"/>
    <property type="match status" value="1"/>
</dbReference>
<dbReference type="PROSITE" id="PS50885">
    <property type="entry name" value="HAMP"/>
    <property type="match status" value="1"/>
</dbReference>
<evidence type="ECO:0000256" key="5">
    <source>
        <dbReference type="ARBA" id="ARBA00022553"/>
    </source>
</evidence>
<dbReference type="Gene3D" id="3.30.450.40">
    <property type="match status" value="1"/>
</dbReference>
<evidence type="ECO:0000256" key="9">
    <source>
        <dbReference type="ARBA" id="ARBA00035100"/>
    </source>
</evidence>
<dbReference type="SMART" id="SM00304">
    <property type="entry name" value="HAMP"/>
    <property type="match status" value="1"/>
</dbReference>
<dbReference type="Gene3D" id="6.10.340.10">
    <property type="match status" value="1"/>
</dbReference>
<keyword evidence="12" id="KW-0812">Transmembrane</keyword>
<dbReference type="InterPro" id="IPR036641">
    <property type="entry name" value="HPT_dom_sf"/>
</dbReference>
<feature type="transmembrane region" description="Helical" evidence="12">
    <location>
        <begin position="189"/>
        <end position="212"/>
    </location>
</feature>
<dbReference type="InterPro" id="IPR003594">
    <property type="entry name" value="HATPase_dom"/>
</dbReference>
<dbReference type="EMBL" id="BSPD01000073">
    <property type="protein sequence ID" value="GLS27294.1"/>
    <property type="molecule type" value="Genomic_DNA"/>
</dbReference>
<reference evidence="15 16" key="1">
    <citation type="journal article" date="2014" name="Int. J. Syst. Evol. Microbiol.">
        <title>Complete genome sequence of Corynebacterium casei LMG S-19264T (=DSM 44701T), isolated from a smear-ripened cheese.</title>
        <authorList>
            <consortium name="US DOE Joint Genome Institute (JGI-PGF)"/>
            <person name="Walter F."/>
            <person name="Albersmeier A."/>
            <person name="Kalinowski J."/>
            <person name="Ruckert C."/>
        </authorList>
    </citation>
    <scope>NUCLEOTIDE SEQUENCE [LARGE SCALE GENOMIC DNA]</scope>
    <source>
        <strain evidence="15 16">NBRC 110095</strain>
    </source>
</reference>
<dbReference type="Pfam" id="PF02518">
    <property type="entry name" value="HATPase_c"/>
    <property type="match status" value="1"/>
</dbReference>
<dbReference type="GO" id="GO:0004673">
    <property type="term" value="F:protein histidine kinase activity"/>
    <property type="evidence" value="ECO:0007669"/>
    <property type="project" value="UniProtKB-EC"/>
</dbReference>
<evidence type="ECO:0000256" key="4">
    <source>
        <dbReference type="ARBA" id="ARBA00021495"/>
    </source>
</evidence>
<dbReference type="InterPro" id="IPR003018">
    <property type="entry name" value="GAF"/>
</dbReference>
<dbReference type="Proteomes" id="UP001156870">
    <property type="component" value="Unassembled WGS sequence"/>
</dbReference>
<dbReference type="Pfam" id="PF01590">
    <property type="entry name" value="GAF"/>
    <property type="match status" value="1"/>
</dbReference>
<feature type="coiled-coil region" evidence="11">
    <location>
        <begin position="420"/>
        <end position="451"/>
    </location>
</feature>
<evidence type="ECO:0000259" key="14">
    <source>
        <dbReference type="PROSITE" id="PS50894"/>
    </source>
</evidence>
<evidence type="ECO:0000259" key="13">
    <source>
        <dbReference type="PROSITE" id="PS50885"/>
    </source>
</evidence>
<feature type="domain" description="HAMP" evidence="13">
    <location>
        <begin position="217"/>
        <end position="269"/>
    </location>
</feature>
<protein>
    <recommendedName>
        <fullName evidence="4">Chemotaxis protein CheA</fullName>
        <ecNumber evidence="3">2.7.13.3</ecNumber>
    </recommendedName>
</protein>
<keyword evidence="16" id="KW-1185">Reference proteome</keyword>
<comment type="subcellular location">
    <subcellularLocation>
        <location evidence="2">Membrane</location>
    </subcellularLocation>
</comment>
<dbReference type="GO" id="GO:0000160">
    <property type="term" value="P:phosphorelay signal transduction system"/>
    <property type="evidence" value="ECO:0007669"/>
    <property type="project" value="UniProtKB-KW"/>
</dbReference>
<evidence type="ECO:0000256" key="1">
    <source>
        <dbReference type="ARBA" id="ARBA00000085"/>
    </source>
</evidence>
<keyword evidence="8" id="KW-0902">Two-component regulatory system</keyword>
<evidence type="ECO:0000256" key="10">
    <source>
        <dbReference type="PROSITE-ProRule" id="PRU00110"/>
    </source>
</evidence>
<dbReference type="Gene3D" id="3.30.565.10">
    <property type="entry name" value="Histidine kinase-like ATPase, C-terminal domain"/>
    <property type="match status" value="1"/>
</dbReference>
<dbReference type="InterPro" id="IPR036890">
    <property type="entry name" value="HATPase_C_sf"/>
</dbReference>
<keyword evidence="11" id="KW-0175">Coiled coil</keyword>
<feature type="transmembrane region" description="Helical" evidence="12">
    <location>
        <begin position="16"/>
        <end position="33"/>
    </location>
</feature>
<feature type="domain" description="HPt" evidence="14">
    <location>
        <begin position="596"/>
        <end position="700"/>
    </location>
</feature>
<dbReference type="SUPFAM" id="SSF55781">
    <property type="entry name" value="GAF domain-like"/>
    <property type="match status" value="1"/>
</dbReference>
<dbReference type="RefSeq" id="WP_232593815.1">
    <property type="nucleotide sequence ID" value="NZ_BSPD01000073.1"/>
</dbReference>
<comment type="caution">
    <text evidence="15">The sequence shown here is derived from an EMBL/GenBank/DDBJ whole genome shotgun (WGS) entry which is preliminary data.</text>
</comment>
<dbReference type="PANTHER" id="PTHR43395:SF10">
    <property type="entry name" value="CHEMOTAXIS PROTEIN CHEA"/>
    <property type="match status" value="1"/>
</dbReference>
<dbReference type="CDD" id="cd00088">
    <property type="entry name" value="HPT"/>
    <property type="match status" value="1"/>
</dbReference>
<dbReference type="PROSITE" id="PS50894">
    <property type="entry name" value="HPT"/>
    <property type="match status" value="1"/>
</dbReference>
<keyword evidence="12" id="KW-1133">Transmembrane helix</keyword>
<evidence type="ECO:0000256" key="12">
    <source>
        <dbReference type="SAM" id="Phobius"/>
    </source>
</evidence>
<accession>A0AA37T7Y1</accession>
<feature type="modified residue" description="Phosphohistidine" evidence="10">
    <location>
        <position position="641"/>
    </location>
</feature>
<dbReference type="CDD" id="cd06225">
    <property type="entry name" value="HAMP"/>
    <property type="match status" value="1"/>
</dbReference>
<dbReference type="InterPro" id="IPR051315">
    <property type="entry name" value="Bact_Chemotaxis_CheA"/>
</dbReference>
<keyword evidence="12" id="KW-0472">Membrane</keyword>